<keyword evidence="7" id="KW-0675">Receptor</keyword>
<dbReference type="RefSeq" id="WP_377212489.1">
    <property type="nucleotide sequence ID" value="NZ_JBHTJV010000009.1"/>
</dbReference>
<dbReference type="Proteomes" id="UP001597101">
    <property type="component" value="Unassembled WGS sequence"/>
</dbReference>
<evidence type="ECO:0000256" key="5">
    <source>
        <dbReference type="ARBA" id="ARBA00023065"/>
    </source>
</evidence>
<dbReference type="PANTHER" id="PTHR18966">
    <property type="entry name" value="IONOTROPIC GLUTAMATE RECEPTOR"/>
    <property type="match status" value="1"/>
</dbReference>
<dbReference type="InterPro" id="IPR015683">
    <property type="entry name" value="Ionotropic_Glu_rcpt"/>
</dbReference>
<sequence>MTGNVLAVRILLMLAVAFFGSFSAFAQSSTQPGLLKVAIKPIEPFVTDDAENPQGFSIELWDLIAEQNGWQSSYVFVPTLGELFDGVRKGDADLAIAAVSITAEREAEFDFSHSYFRSGLRVMVASGDGGDGIQIWAAVRDLFWSKGFLIAAIVFLASVLVVSHITWFLERKTNPQFSPHYPHGVWDAFWWAIVTITTVGYGDKAPSGVRGKLFALFWMIFGYFMFAYFTAVVTSTVTVQELRGSISGPDDLFGRPVAVIDKSTSARFLERRGQEADLVRVERIEEAYAALRDGQVEAVVHDAPVLQYYAQRAGRGNVRLVGATFNNDEYGVVLPRGSALREDINRTILRLRENGQYGQLYAKWFGRQQ</sequence>
<feature type="transmembrane region" description="Helical" evidence="10">
    <location>
        <begin position="6"/>
        <end position="26"/>
    </location>
</feature>
<reference evidence="14" key="1">
    <citation type="journal article" date="2019" name="Int. J. Syst. Evol. Microbiol.">
        <title>The Global Catalogue of Microorganisms (GCM) 10K type strain sequencing project: providing services to taxonomists for standard genome sequencing and annotation.</title>
        <authorList>
            <consortium name="The Broad Institute Genomics Platform"/>
            <consortium name="The Broad Institute Genome Sequencing Center for Infectious Disease"/>
            <person name="Wu L."/>
            <person name="Ma J."/>
        </authorList>
    </citation>
    <scope>NUCLEOTIDE SEQUENCE [LARGE SCALE GENOMIC DNA]</scope>
    <source>
        <strain evidence="14">CCUG 60023</strain>
    </source>
</reference>
<dbReference type="Gene3D" id="1.10.287.70">
    <property type="match status" value="1"/>
</dbReference>
<comment type="subcellular location">
    <subcellularLocation>
        <location evidence="1">Membrane</location>
        <topology evidence="1">Multi-pass membrane protein</topology>
    </subcellularLocation>
</comment>
<protein>
    <submittedName>
        <fullName evidence="13">Transporter substrate-binding domain-containing protein</fullName>
    </submittedName>
</protein>
<evidence type="ECO:0000313" key="14">
    <source>
        <dbReference type="Proteomes" id="UP001597101"/>
    </source>
</evidence>
<evidence type="ECO:0000256" key="8">
    <source>
        <dbReference type="ARBA" id="ARBA00023180"/>
    </source>
</evidence>
<feature type="transmembrane region" description="Helical" evidence="10">
    <location>
        <begin position="213"/>
        <end position="233"/>
    </location>
</feature>
<comment type="caution">
    <text evidence="13">The sequence shown here is derived from an EMBL/GenBank/DDBJ whole genome shotgun (WGS) entry which is preliminary data.</text>
</comment>
<evidence type="ECO:0000256" key="3">
    <source>
        <dbReference type="ARBA" id="ARBA00022692"/>
    </source>
</evidence>
<evidence type="ECO:0000256" key="6">
    <source>
        <dbReference type="ARBA" id="ARBA00023136"/>
    </source>
</evidence>
<evidence type="ECO:0000256" key="10">
    <source>
        <dbReference type="SAM" id="Phobius"/>
    </source>
</evidence>
<evidence type="ECO:0000256" key="7">
    <source>
        <dbReference type="ARBA" id="ARBA00023170"/>
    </source>
</evidence>
<feature type="transmembrane region" description="Helical" evidence="10">
    <location>
        <begin position="181"/>
        <end position="201"/>
    </location>
</feature>
<evidence type="ECO:0000256" key="2">
    <source>
        <dbReference type="ARBA" id="ARBA00022448"/>
    </source>
</evidence>
<keyword evidence="14" id="KW-1185">Reference proteome</keyword>
<keyword evidence="2" id="KW-0813">Transport</keyword>
<keyword evidence="4 10" id="KW-1133">Transmembrane helix</keyword>
<gene>
    <name evidence="13" type="ORF">ACFQ14_09460</name>
</gene>
<feature type="domain" description="Ionotropic glutamate receptor C-terminal" evidence="12">
    <location>
        <begin position="34"/>
        <end position="367"/>
    </location>
</feature>
<evidence type="ECO:0000259" key="11">
    <source>
        <dbReference type="SMART" id="SM00062"/>
    </source>
</evidence>
<keyword evidence="3 10" id="KW-0812">Transmembrane</keyword>
<keyword evidence="9" id="KW-0407">Ion channel</keyword>
<dbReference type="InterPro" id="IPR013099">
    <property type="entry name" value="K_chnl_dom"/>
</dbReference>
<feature type="domain" description="Solute-binding protein family 3/N-terminal" evidence="11">
    <location>
        <begin position="34"/>
        <end position="368"/>
    </location>
</feature>
<dbReference type="Pfam" id="PF00497">
    <property type="entry name" value="SBP_bac_3"/>
    <property type="match status" value="1"/>
</dbReference>
<keyword evidence="5" id="KW-0406">Ion transport</keyword>
<evidence type="ECO:0000256" key="9">
    <source>
        <dbReference type="ARBA" id="ARBA00023303"/>
    </source>
</evidence>
<dbReference type="SMART" id="SM00062">
    <property type="entry name" value="PBPb"/>
    <property type="match status" value="1"/>
</dbReference>
<evidence type="ECO:0000256" key="4">
    <source>
        <dbReference type="ARBA" id="ARBA00022989"/>
    </source>
</evidence>
<evidence type="ECO:0000259" key="12">
    <source>
        <dbReference type="SMART" id="SM00079"/>
    </source>
</evidence>
<dbReference type="InterPro" id="IPR001638">
    <property type="entry name" value="Solute-binding_3/MltF_N"/>
</dbReference>
<dbReference type="EMBL" id="JBHTJV010000009">
    <property type="protein sequence ID" value="MFD0916632.1"/>
    <property type="molecule type" value="Genomic_DNA"/>
</dbReference>
<name>A0ABW3FKD1_9HYPH</name>
<dbReference type="Gene3D" id="3.40.190.10">
    <property type="entry name" value="Periplasmic binding protein-like II"/>
    <property type="match status" value="3"/>
</dbReference>
<dbReference type="InterPro" id="IPR001320">
    <property type="entry name" value="Iontro_rcpt_C"/>
</dbReference>
<evidence type="ECO:0000256" key="1">
    <source>
        <dbReference type="ARBA" id="ARBA00004141"/>
    </source>
</evidence>
<proteinExistence type="predicted"/>
<keyword evidence="6 10" id="KW-0472">Membrane</keyword>
<dbReference type="SUPFAM" id="SSF53850">
    <property type="entry name" value="Periplasmic binding protein-like II"/>
    <property type="match status" value="1"/>
</dbReference>
<feature type="transmembrane region" description="Helical" evidence="10">
    <location>
        <begin position="148"/>
        <end position="169"/>
    </location>
</feature>
<dbReference type="SMART" id="SM00079">
    <property type="entry name" value="PBPe"/>
    <property type="match status" value="1"/>
</dbReference>
<keyword evidence="8" id="KW-0325">Glycoprotein</keyword>
<dbReference type="Pfam" id="PF07885">
    <property type="entry name" value="Ion_trans_2"/>
    <property type="match status" value="1"/>
</dbReference>
<accession>A0ABW3FKD1</accession>
<evidence type="ECO:0000313" key="13">
    <source>
        <dbReference type="EMBL" id="MFD0916632.1"/>
    </source>
</evidence>
<organism evidence="13 14">
    <name type="scientific">Pseudahrensia aquimaris</name>
    <dbReference type="NCBI Taxonomy" id="744461"/>
    <lineage>
        <taxon>Bacteria</taxon>
        <taxon>Pseudomonadati</taxon>
        <taxon>Pseudomonadota</taxon>
        <taxon>Alphaproteobacteria</taxon>
        <taxon>Hyphomicrobiales</taxon>
        <taxon>Ahrensiaceae</taxon>
        <taxon>Pseudahrensia</taxon>
    </lineage>
</organism>
<dbReference type="SUPFAM" id="SSF81324">
    <property type="entry name" value="Voltage-gated potassium channels"/>
    <property type="match status" value="1"/>
</dbReference>